<evidence type="ECO:0000313" key="2">
    <source>
        <dbReference type="EMBL" id="KAJ4436156.1"/>
    </source>
</evidence>
<reference evidence="2 3" key="1">
    <citation type="journal article" date="2022" name="Allergy">
        <title>Genome assembly and annotation of Periplaneta americana reveal a comprehensive cockroach allergen profile.</title>
        <authorList>
            <person name="Wang L."/>
            <person name="Xiong Q."/>
            <person name="Saelim N."/>
            <person name="Wang L."/>
            <person name="Nong W."/>
            <person name="Wan A.T."/>
            <person name="Shi M."/>
            <person name="Liu X."/>
            <person name="Cao Q."/>
            <person name="Hui J.H.L."/>
            <person name="Sookrung N."/>
            <person name="Leung T.F."/>
            <person name="Tungtrongchitr A."/>
            <person name="Tsui S.K.W."/>
        </authorList>
    </citation>
    <scope>NUCLEOTIDE SEQUENCE [LARGE SCALE GENOMIC DNA]</scope>
    <source>
        <strain evidence="2">PWHHKU_190912</strain>
    </source>
</reference>
<protein>
    <recommendedName>
        <fullName evidence="1">EF-hand domain-containing protein</fullName>
    </recommendedName>
</protein>
<proteinExistence type="predicted"/>
<accession>A0ABQ8SR09</accession>
<dbReference type="InterPro" id="IPR002048">
    <property type="entry name" value="EF_hand_dom"/>
</dbReference>
<keyword evidence="3" id="KW-1185">Reference proteome</keyword>
<dbReference type="PROSITE" id="PS50222">
    <property type="entry name" value="EF_HAND_2"/>
    <property type="match status" value="1"/>
</dbReference>
<gene>
    <name evidence="2" type="ORF">ANN_18786</name>
</gene>
<dbReference type="EMBL" id="JAJSOF020000023">
    <property type="protein sequence ID" value="KAJ4436156.1"/>
    <property type="molecule type" value="Genomic_DNA"/>
</dbReference>
<evidence type="ECO:0000313" key="3">
    <source>
        <dbReference type="Proteomes" id="UP001148838"/>
    </source>
</evidence>
<organism evidence="2 3">
    <name type="scientific">Periplaneta americana</name>
    <name type="common">American cockroach</name>
    <name type="synonym">Blatta americana</name>
    <dbReference type="NCBI Taxonomy" id="6978"/>
    <lineage>
        <taxon>Eukaryota</taxon>
        <taxon>Metazoa</taxon>
        <taxon>Ecdysozoa</taxon>
        <taxon>Arthropoda</taxon>
        <taxon>Hexapoda</taxon>
        <taxon>Insecta</taxon>
        <taxon>Pterygota</taxon>
        <taxon>Neoptera</taxon>
        <taxon>Polyneoptera</taxon>
        <taxon>Dictyoptera</taxon>
        <taxon>Blattodea</taxon>
        <taxon>Blattoidea</taxon>
        <taxon>Blattidae</taxon>
        <taxon>Blattinae</taxon>
        <taxon>Periplaneta</taxon>
    </lineage>
</organism>
<dbReference type="SUPFAM" id="SSF47473">
    <property type="entry name" value="EF-hand"/>
    <property type="match status" value="1"/>
</dbReference>
<evidence type="ECO:0000259" key="1">
    <source>
        <dbReference type="PROSITE" id="PS50222"/>
    </source>
</evidence>
<dbReference type="SMART" id="SM00054">
    <property type="entry name" value="EFh"/>
    <property type="match status" value="1"/>
</dbReference>
<feature type="domain" description="EF-hand" evidence="1">
    <location>
        <begin position="38"/>
        <end position="73"/>
    </location>
</feature>
<name>A0ABQ8SR09_PERAM</name>
<comment type="caution">
    <text evidence="2">The sequence shown here is derived from an EMBL/GenBank/DDBJ whole genome shotgun (WGS) entry which is preliminary data.</text>
</comment>
<dbReference type="InterPro" id="IPR011992">
    <property type="entry name" value="EF-hand-dom_pair"/>
</dbReference>
<sequence length="169" mass="19709">MPPILQSSFRQTVAATVTLIMPENMWTELEYRDVICRKPQTGFRIAFNMFDTDGNERVDKNEFLVIVQRLILAYTFWALKINPSNNCVTFLHRAKDVVVSSVSEPHMDFIIAKGNGDNEDYEDDDGGGEDFGLELLNLTLKFDFFNRIKSSNHFVRLNLKRKRKLKLRW</sequence>
<dbReference type="Proteomes" id="UP001148838">
    <property type="component" value="Unassembled WGS sequence"/>
</dbReference>